<keyword evidence="3" id="KW-1185">Reference proteome</keyword>
<accession>A0A2U1B4C7</accession>
<dbReference type="OrthoDB" id="174293at2"/>
<name>A0A2U1B4C7_9BACT</name>
<dbReference type="Proteomes" id="UP000245959">
    <property type="component" value="Unassembled WGS sequence"/>
</dbReference>
<proteinExistence type="predicted"/>
<protein>
    <recommendedName>
        <fullName evidence="4">Heparinase II/III-like protein</fullName>
    </recommendedName>
</protein>
<keyword evidence="1" id="KW-0732">Signal</keyword>
<sequence length="895" mass="98257">MRRFGVLLMAGLAALLGAAELDVNIHPLGGNVRGFGVLAEYPAGGPKRLKLVRTTRPGGDKAGPDYYWGWPNLCSLRIFDPAGKLVKFVDLGKQSEAVKSYEVELPAGPAGVWRFSVANGSNDRYRIEFPDTPVWGVRGEMALGVGKQFPKELYLYVPESAELLICESFGNAAPEFEADGRPLEGELKKLGRSWKRLVPDIPRGGTVRVKLGRMSGKAFAIDGMPGLLCPTPEAAAKLKGGLVEESGVLVAGPLQARARRLVAGFKPEDFELNLDFPDKVPADLKNPQLEAVLYGKYGASGMLIPASRLQITDPAGRWCGALIAPEKRGELSERNNFLANRQRAYFDAAALAGLATIPAKLNAAYRSRAVVNRAVIAAFHNFIHMQGDDLLREGDFRNTNYPVSHAFFAYAALAQALADLRDLLTPEQREIWSEALTAAGDKLVAYMAYESNQWAHMMYGHLNTYAATGEERFRGYFETLMNAYLDNTFGPASKHGQHPAGYFLEEYGPDGNYDQLNSFCVVASYYKYRNLPGADPVLVEKLRRGIEKDLQFKSCYWLVQPDGGICSPNALNCRTDGNLASPSWPGDYIAGMEFDLGYTRFLMNRMPESGPGQAATFGHIVNSDEWARRLLEREVPAKGNYWKDRGTFGSIWISDVYNAYRMPRKAKPVQPPCLREQFFKMFPGQIAWKEGNLYGLVFYDVEGANPKQELAGITSGGPLALWTPEAGTALAGVRNGRKNKVETPDDVTWSTVTGTLPGGRFFAGGKERNAVREIEPGRAYEITGTLRNDAGKIAWNYRWSAGKLTLTVKLTESKLTAPALNLPFVDHKGETEMALAAPGIFRYRRGTGTVTLAYPASLQAELSGVLKTGGAPVRMLRIPFPTDGVLELVFQAGRK</sequence>
<gene>
    <name evidence="2" type="ORF">C8D82_10823</name>
</gene>
<evidence type="ECO:0008006" key="4">
    <source>
        <dbReference type="Google" id="ProtNLM"/>
    </source>
</evidence>
<evidence type="ECO:0000313" key="2">
    <source>
        <dbReference type="EMBL" id="PVY43498.1"/>
    </source>
</evidence>
<organism evidence="2 3">
    <name type="scientific">Victivallis vadensis</name>
    <dbReference type="NCBI Taxonomy" id="172901"/>
    <lineage>
        <taxon>Bacteria</taxon>
        <taxon>Pseudomonadati</taxon>
        <taxon>Lentisphaerota</taxon>
        <taxon>Lentisphaeria</taxon>
        <taxon>Victivallales</taxon>
        <taxon>Victivallaceae</taxon>
        <taxon>Victivallis</taxon>
    </lineage>
</organism>
<evidence type="ECO:0000313" key="3">
    <source>
        <dbReference type="Proteomes" id="UP000245959"/>
    </source>
</evidence>
<feature type="signal peptide" evidence="1">
    <location>
        <begin position="1"/>
        <end position="18"/>
    </location>
</feature>
<feature type="chain" id="PRO_5015589361" description="Heparinase II/III-like protein" evidence="1">
    <location>
        <begin position="19"/>
        <end position="895"/>
    </location>
</feature>
<evidence type="ECO:0000256" key="1">
    <source>
        <dbReference type="SAM" id="SignalP"/>
    </source>
</evidence>
<dbReference type="RefSeq" id="WP_133245086.1">
    <property type="nucleotide sequence ID" value="NZ_CABMMC010000014.1"/>
</dbReference>
<reference evidence="2 3" key="1">
    <citation type="submission" date="2018-04" db="EMBL/GenBank/DDBJ databases">
        <title>Genomic Encyclopedia of Type Strains, Phase IV (KMG-IV): sequencing the most valuable type-strain genomes for metagenomic binning, comparative biology and taxonomic classification.</title>
        <authorList>
            <person name="Goeker M."/>
        </authorList>
    </citation>
    <scope>NUCLEOTIDE SEQUENCE [LARGE SCALE GENOMIC DNA]</scope>
    <source>
        <strain evidence="2 3">DSM 14823</strain>
    </source>
</reference>
<dbReference type="AlphaFoldDB" id="A0A2U1B4C7"/>
<dbReference type="GeneID" id="78294708"/>
<dbReference type="EMBL" id="QEKH01000008">
    <property type="protein sequence ID" value="PVY43498.1"/>
    <property type="molecule type" value="Genomic_DNA"/>
</dbReference>
<comment type="caution">
    <text evidence="2">The sequence shown here is derived from an EMBL/GenBank/DDBJ whole genome shotgun (WGS) entry which is preliminary data.</text>
</comment>